<feature type="domain" description="Methyltransferase type 12" evidence="1">
    <location>
        <begin position="48"/>
        <end position="142"/>
    </location>
</feature>
<dbReference type="RefSeq" id="WP_111348490.1">
    <property type="nucleotide sequence ID" value="NZ_QHHQ01000004.1"/>
</dbReference>
<evidence type="ECO:0000259" key="1">
    <source>
        <dbReference type="Pfam" id="PF08242"/>
    </source>
</evidence>
<sequence>MSSAPFSDPEAVARYAEGPPRQVPGFDDLHTMALVLLSERMPDDGRLLVLGAGGGLELKAFAEARAGWRFDGVDPSPQMLGLAAATTEPWRQRIRLHEGTIDTAPDGPFDGATCFLTLHFLDADDRRRTLAAMRERMAPGAPLVVAHHSIAEGDAARRTWLSRYAGFMIAKGIAAENARNAEAAIQSRLPLLAPEEDAALIADAGFRDVSLFYAAFTFRGWVATA</sequence>
<dbReference type="Proteomes" id="UP000249590">
    <property type="component" value="Unassembled WGS sequence"/>
</dbReference>
<keyword evidence="2" id="KW-0489">Methyltransferase</keyword>
<name>A0A8B2NP14_9HYPH</name>
<organism evidence="2 3">
    <name type="scientific">Acuticoccus sediminis</name>
    <dbReference type="NCBI Taxonomy" id="2184697"/>
    <lineage>
        <taxon>Bacteria</taxon>
        <taxon>Pseudomonadati</taxon>
        <taxon>Pseudomonadota</taxon>
        <taxon>Alphaproteobacteria</taxon>
        <taxon>Hyphomicrobiales</taxon>
        <taxon>Amorphaceae</taxon>
        <taxon>Acuticoccus</taxon>
    </lineage>
</organism>
<proteinExistence type="predicted"/>
<dbReference type="SUPFAM" id="SSF53335">
    <property type="entry name" value="S-adenosyl-L-methionine-dependent methyltransferases"/>
    <property type="match status" value="1"/>
</dbReference>
<dbReference type="InterPro" id="IPR013217">
    <property type="entry name" value="Methyltransf_12"/>
</dbReference>
<evidence type="ECO:0000313" key="3">
    <source>
        <dbReference type="Proteomes" id="UP000249590"/>
    </source>
</evidence>
<dbReference type="Gene3D" id="3.40.50.150">
    <property type="entry name" value="Vaccinia Virus protein VP39"/>
    <property type="match status" value="1"/>
</dbReference>
<dbReference type="GO" id="GO:0008168">
    <property type="term" value="F:methyltransferase activity"/>
    <property type="evidence" value="ECO:0007669"/>
    <property type="project" value="UniProtKB-KW"/>
</dbReference>
<dbReference type="Pfam" id="PF08242">
    <property type="entry name" value="Methyltransf_12"/>
    <property type="match status" value="1"/>
</dbReference>
<keyword evidence="2" id="KW-0808">Transferase</keyword>
<dbReference type="GO" id="GO:0032259">
    <property type="term" value="P:methylation"/>
    <property type="evidence" value="ECO:0007669"/>
    <property type="project" value="UniProtKB-KW"/>
</dbReference>
<protein>
    <submittedName>
        <fullName evidence="2">Methyltransferase</fullName>
    </submittedName>
</protein>
<comment type="caution">
    <text evidence="2">The sequence shown here is derived from an EMBL/GenBank/DDBJ whole genome shotgun (WGS) entry which is preliminary data.</text>
</comment>
<dbReference type="AlphaFoldDB" id="A0A8B2NP14"/>
<dbReference type="InterPro" id="IPR029063">
    <property type="entry name" value="SAM-dependent_MTases_sf"/>
</dbReference>
<evidence type="ECO:0000313" key="2">
    <source>
        <dbReference type="EMBL" id="RAI00009.1"/>
    </source>
</evidence>
<dbReference type="EMBL" id="QHHQ01000004">
    <property type="protein sequence ID" value="RAI00009.1"/>
    <property type="molecule type" value="Genomic_DNA"/>
</dbReference>
<accession>A0A8B2NP14</accession>
<keyword evidence="3" id="KW-1185">Reference proteome</keyword>
<reference evidence="2 3" key="1">
    <citation type="submission" date="2018-05" db="EMBL/GenBank/DDBJ databases">
        <title>Acuticoccus sediminis sp. nov., isolated from deep-sea sediment of Indian Ocean.</title>
        <authorList>
            <person name="Liu X."/>
            <person name="Lai Q."/>
            <person name="Du Y."/>
            <person name="Sun F."/>
            <person name="Zhang X."/>
            <person name="Wang S."/>
            <person name="Shao Z."/>
        </authorList>
    </citation>
    <scope>NUCLEOTIDE SEQUENCE [LARGE SCALE GENOMIC DNA]</scope>
    <source>
        <strain evidence="2 3">PTG4-2</strain>
    </source>
</reference>
<dbReference type="OrthoDB" id="213472at2"/>
<gene>
    <name evidence="2" type="ORF">DLJ53_19960</name>
</gene>